<organism evidence="1">
    <name type="scientific">marine metagenome</name>
    <dbReference type="NCBI Taxonomy" id="408172"/>
    <lineage>
        <taxon>unclassified sequences</taxon>
        <taxon>metagenomes</taxon>
        <taxon>ecological metagenomes</taxon>
    </lineage>
</organism>
<protein>
    <submittedName>
        <fullName evidence="1">Uncharacterized protein</fullName>
    </submittedName>
</protein>
<accession>A0A382SP00</accession>
<reference evidence="1" key="1">
    <citation type="submission" date="2018-05" db="EMBL/GenBank/DDBJ databases">
        <authorList>
            <person name="Lanie J.A."/>
            <person name="Ng W.-L."/>
            <person name="Kazmierczak K.M."/>
            <person name="Andrzejewski T.M."/>
            <person name="Davidsen T.M."/>
            <person name="Wayne K.J."/>
            <person name="Tettelin H."/>
            <person name="Glass J.I."/>
            <person name="Rusch D."/>
            <person name="Podicherti R."/>
            <person name="Tsui H.-C.T."/>
            <person name="Winkler M.E."/>
        </authorList>
    </citation>
    <scope>NUCLEOTIDE SEQUENCE</scope>
</reference>
<evidence type="ECO:0000313" key="1">
    <source>
        <dbReference type="EMBL" id="SVD10898.1"/>
    </source>
</evidence>
<gene>
    <name evidence="1" type="ORF">METZ01_LOCUS363752</name>
</gene>
<name>A0A382SP00_9ZZZZ</name>
<sequence>MQHKAIAAGIVMFLLLSTSFVNLSAEENTIIYENNWWDVYSRDKNHDGISDLLIWKLAQGDRFFNPGEARIFIRYDHHPTDYDVERLENAGIEVTYRAQYIDLLSTTISRDIILEIANWEGVVMLDDIGKAEPHMADAVPAMG</sequence>
<feature type="non-terminal residue" evidence="1">
    <location>
        <position position="143"/>
    </location>
</feature>
<dbReference type="AlphaFoldDB" id="A0A382SP00"/>
<proteinExistence type="predicted"/>
<dbReference type="EMBL" id="UINC01130069">
    <property type="protein sequence ID" value="SVD10898.1"/>
    <property type="molecule type" value="Genomic_DNA"/>
</dbReference>